<name>A0A8K0CY23_IGNLU</name>
<protein>
    <submittedName>
        <fullName evidence="1">Uncharacterized protein</fullName>
    </submittedName>
</protein>
<organism evidence="1 2">
    <name type="scientific">Ignelater luminosus</name>
    <name type="common">Cucubano</name>
    <name type="synonym">Pyrophorus luminosus</name>
    <dbReference type="NCBI Taxonomy" id="2038154"/>
    <lineage>
        <taxon>Eukaryota</taxon>
        <taxon>Metazoa</taxon>
        <taxon>Ecdysozoa</taxon>
        <taxon>Arthropoda</taxon>
        <taxon>Hexapoda</taxon>
        <taxon>Insecta</taxon>
        <taxon>Pterygota</taxon>
        <taxon>Neoptera</taxon>
        <taxon>Endopterygota</taxon>
        <taxon>Coleoptera</taxon>
        <taxon>Polyphaga</taxon>
        <taxon>Elateriformia</taxon>
        <taxon>Elateroidea</taxon>
        <taxon>Elateridae</taxon>
        <taxon>Agrypninae</taxon>
        <taxon>Pyrophorini</taxon>
        <taxon>Ignelater</taxon>
    </lineage>
</organism>
<dbReference type="Proteomes" id="UP000801492">
    <property type="component" value="Unassembled WGS sequence"/>
</dbReference>
<sequence length="150" mass="17198">MDSHIHNYSFTLKKNIFNGNIKRKPRNCRTKLQDRFNESENGNFNKGDSSKTNRSVLSAISLNDTRRVLRTGAERISKTFNELRTTIGTLSQRFRISTKRRQILEEGPVTPGCITPHTLSRTVLGRTPTKLYSPFSIDSPYNKPLSNKIR</sequence>
<reference evidence="1" key="1">
    <citation type="submission" date="2019-08" db="EMBL/GenBank/DDBJ databases">
        <title>The genome of the North American firefly Photinus pyralis.</title>
        <authorList>
            <consortium name="Photinus pyralis genome working group"/>
            <person name="Fallon T.R."/>
            <person name="Sander Lower S.E."/>
            <person name="Weng J.-K."/>
        </authorList>
    </citation>
    <scope>NUCLEOTIDE SEQUENCE</scope>
    <source>
        <strain evidence="1">TRF0915ILg1</strain>
        <tissue evidence="1">Whole body</tissue>
    </source>
</reference>
<dbReference type="EMBL" id="VTPC01007978">
    <property type="protein sequence ID" value="KAF2893462.1"/>
    <property type="molecule type" value="Genomic_DNA"/>
</dbReference>
<dbReference type="OrthoDB" id="75343at2759"/>
<evidence type="ECO:0000313" key="1">
    <source>
        <dbReference type="EMBL" id="KAF2893462.1"/>
    </source>
</evidence>
<gene>
    <name evidence="1" type="ORF">ILUMI_12722</name>
</gene>
<proteinExistence type="predicted"/>
<accession>A0A8K0CY23</accession>
<dbReference type="AlphaFoldDB" id="A0A8K0CY23"/>
<keyword evidence="2" id="KW-1185">Reference proteome</keyword>
<comment type="caution">
    <text evidence="1">The sequence shown here is derived from an EMBL/GenBank/DDBJ whole genome shotgun (WGS) entry which is preliminary data.</text>
</comment>
<evidence type="ECO:0000313" key="2">
    <source>
        <dbReference type="Proteomes" id="UP000801492"/>
    </source>
</evidence>